<sequence length="224" mass="23624">MATETVQTTQTKQPGKTEIKEEIKTETKEGVKVETKREVKTETKPEPTDPFSRVGRAEAIIQRNFIWSLGAGAIPLPIVDVAAVLAVQLKMLKELSNLYGLPFSSSIAKKIVYSLLSSVGGVGLGALIGAGLAKAVPTVGTALGVIAVPIFAGAFTHATGRVFLMHFESGGTFLDFNPHTMRAHFRQEFEKAKETAAQAHAAGAHTTATHTTVTTSAPAAAKAT</sequence>
<feature type="transmembrane region" description="Helical" evidence="6">
    <location>
        <begin position="110"/>
        <end position="133"/>
    </location>
</feature>
<evidence type="ECO:0000256" key="2">
    <source>
        <dbReference type="ARBA" id="ARBA00022692"/>
    </source>
</evidence>
<proteinExistence type="predicted"/>
<feature type="compositionally biased region" description="Basic and acidic residues" evidence="5">
    <location>
        <begin position="15"/>
        <end position="27"/>
    </location>
</feature>
<evidence type="ECO:0000313" key="7">
    <source>
        <dbReference type="EMBL" id="EYF04405.1"/>
    </source>
</evidence>
<protein>
    <recommendedName>
        <fullName evidence="9">GTPase domain-containing protein</fullName>
    </recommendedName>
</protein>
<evidence type="ECO:0000256" key="4">
    <source>
        <dbReference type="ARBA" id="ARBA00023136"/>
    </source>
</evidence>
<reference evidence="7 8" key="1">
    <citation type="submission" date="2013-05" db="EMBL/GenBank/DDBJ databases">
        <title>Genome assembly of Chondromyces apiculatus DSM 436.</title>
        <authorList>
            <person name="Sharma G."/>
            <person name="Khatri I."/>
            <person name="Kaur C."/>
            <person name="Mayilraj S."/>
            <person name="Subramanian S."/>
        </authorList>
    </citation>
    <scope>NUCLEOTIDE SEQUENCE [LARGE SCALE GENOMIC DNA]</scope>
    <source>
        <strain evidence="7 8">DSM 436</strain>
    </source>
</reference>
<dbReference type="GO" id="GO:0016020">
    <property type="term" value="C:membrane"/>
    <property type="evidence" value="ECO:0007669"/>
    <property type="project" value="UniProtKB-SubCell"/>
</dbReference>
<dbReference type="InterPro" id="IPR021147">
    <property type="entry name" value="DUF697"/>
</dbReference>
<dbReference type="EMBL" id="ASRX01000034">
    <property type="protein sequence ID" value="EYF04405.1"/>
    <property type="molecule type" value="Genomic_DNA"/>
</dbReference>
<evidence type="ECO:0000256" key="6">
    <source>
        <dbReference type="SAM" id="Phobius"/>
    </source>
</evidence>
<comment type="subcellular location">
    <subcellularLocation>
        <location evidence="1">Membrane</location>
        <topology evidence="1">Multi-pass membrane protein</topology>
    </subcellularLocation>
</comment>
<dbReference type="AlphaFoldDB" id="A0A017T6I4"/>
<dbReference type="eggNOG" id="COG3597">
    <property type="taxonomic scope" value="Bacteria"/>
</dbReference>
<feature type="region of interest" description="Disordered" evidence="5">
    <location>
        <begin position="197"/>
        <end position="224"/>
    </location>
</feature>
<keyword evidence="4 6" id="KW-0472">Membrane</keyword>
<evidence type="ECO:0000256" key="3">
    <source>
        <dbReference type="ARBA" id="ARBA00022989"/>
    </source>
</evidence>
<feature type="transmembrane region" description="Helical" evidence="6">
    <location>
        <begin position="65"/>
        <end position="89"/>
    </location>
</feature>
<dbReference type="Proteomes" id="UP000019678">
    <property type="component" value="Unassembled WGS sequence"/>
</dbReference>
<evidence type="ECO:0008006" key="9">
    <source>
        <dbReference type="Google" id="ProtNLM"/>
    </source>
</evidence>
<organism evidence="7 8">
    <name type="scientific">Chondromyces apiculatus DSM 436</name>
    <dbReference type="NCBI Taxonomy" id="1192034"/>
    <lineage>
        <taxon>Bacteria</taxon>
        <taxon>Pseudomonadati</taxon>
        <taxon>Myxococcota</taxon>
        <taxon>Polyangia</taxon>
        <taxon>Polyangiales</taxon>
        <taxon>Polyangiaceae</taxon>
        <taxon>Chondromyces</taxon>
    </lineage>
</organism>
<keyword evidence="2 6" id="KW-0812">Transmembrane</keyword>
<dbReference type="RefSeq" id="WP_052375642.1">
    <property type="nucleotide sequence ID" value="NZ_ASRX01000034.1"/>
</dbReference>
<keyword evidence="3 6" id="KW-1133">Transmembrane helix</keyword>
<name>A0A017T6I4_9BACT</name>
<dbReference type="Pfam" id="PF05128">
    <property type="entry name" value="DUF697"/>
    <property type="match status" value="1"/>
</dbReference>
<accession>A0A017T6I4</accession>
<evidence type="ECO:0000256" key="1">
    <source>
        <dbReference type="ARBA" id="ARBA00004141"/>
    </source>
</evidence>
<keyword evidence="8" id="KW-1185">Reference proteome</keyword>
<feature type="compositionally biased region" description="Polar residues" evidence="5">
    <location>
        <begin position="1"/>
        <end position="13"/>
    </location>
</feature>
<dbReference type="OrthoDB" id="980719at2"/>
<feature type="transmembrane region" description="Helical" evidence="6">
    <location>
        <begin position="139"/>
        <end position="158"/>
    </location>
</feature>
<dbReference type="STRING" id="1192034.CAP_4544"/>
<gene>
    <name evidence="7" type="ORF">CAP_4544</name>
</gene>
<comment type="caution">
    <text evidence="7">The sequence shown here is derived from an EMBL/GenBank/DDBJ whole genome shotgun (WGS) entry which is preliminary data.</text>
</comment>
<feature type="region of interest" description="Disordered" evidence="5">
    <location>
        <begin position="1"/>
        <end position="27"/>
    </location>
</feature>
<evidence type="ECO:0000313" key="8">
    <source>
        <dbReference type="Proteomes" id="UP000019678"/>
    </source>
</evidence>
<evidence type="ECO:0000256" key="5">
    <source>
        <dbReference type="SAM" id="MobiDB-lite"/>
    </source>
</evidence>